<proteinExistence type="predicted"/>
<accession>A0A2S1LNY9</accession>
<evidence type="ECO:0000313" key="1">
    <source>
        <dbReference type="EMBL" id="AWG25480.1"/>
    </source>
</evidence>
<keyword evidence="2" id="KW-1185">Reference proteome</keyword>
<dbReference type="KEGG" id="fki:FK004_09645"/>
<gene>
    <name evidence="1" type="ORF">FK004_09645</name>
</gene>
<dbReference type="AlphaFoldDB" id="A0A2S1LNY9"/>
<dbReference type="Proteomes" id="UP000244677">
    <property type="component" value="Chromosome"/>
</dbReference>
<protein>
    <submittedName>
        <fullName evidence="1">Uncharacterized protein</fullName>
    </submittedName>
</protein>
<dbReference type="RefSeq" id="WP_108737071.1">
    <property type="nucleotide sequence ID" value="NZ_CP020919.1"/>
</dbReference>
<reference evidence="1 2" key="1">
    <citation type="submission" date="2017-04" db="EMBL/GenBank/DDBJ databases">
        <title>Complete genome sequence of Flavobacterium kingsejong AJ004.</title>
        <authorList>
            <person name="Lee P.C."/>
        </authorList>
    </citation>
    <scope>NUCLEOTIDE SEQUENCE [LARGE SCALE GENOMIC DNA]</scope>
    <source>
        <strain evidence="1 2">AJ004</strain>
    </source>
</reference>
<dbReference type="EMBL" id="CP020919">
    <property type="protein sequence ID" value="AWG25480.1"/>
    <property type="molecule type" value="Genomic_DNA"/>
</dbReference>
<dbReference type="OrthoDB" id="8392249at2"/>
<organism evidence="1 2">
    <name type="scientific">Flavobacterium kingsejongi</name>
    <dbReference type="NCBI Taxonomy" id="1678728"/>
    <lineage>
        <taxon>Bacteria</taxon>
        <taxon>Pseudomonadati</taxon>
        <taxon>Bacteroidota</taxon>
        <taxon>Flavobacteriia</taxon>
        <taxon>Flavobacteriales</taxon>
        <taxon>Flavobacteriaceae</taxon>
        <taxon>Flavobacterium</taxon>
    </lineage>
</organism>
<name>A0A2S1LNY9_9FLAO</name>
<evidence type="ECO:0000313" key="2">
    <source>
        <dbReference type="Proteomes" id="UP000244677"/>
    </source>
</evidence>
<sequence>MDKTLLALEFINDEENAFQGWAQGGFYPLHHHQITPMMKKLPYGLDDREAVLFYYHLMRLGHVIHPGTSKQYVFLQQAFQELLPVMEEHYPRNCFNKLEGAFLFGALEANDAEKVTATTYTDYMRYREVIVQCNKYSSLPNMRKKKALFQTYAQNPEIVQRVIRALEHIQFVHNCPLVSDATFWGFIFILVLSKTAASQHCLYRFTDTARVLPDKRSHIWILTSFLKDLQDPEQQELVDRLYALYPAAWMDESE</sequence>